<dbReference type="Gene3D" id="2.40.33.20">
    <property type="entry name" value="PK beta-barrel domain-like"/>
    <property type="match status" value="1"/>
</dbReference>
<dbReference type="SUPFAM" id="SSF50800">
    <property type="entry name" value="PK beta-barrel domain-like"/>
    <property type="match status" value="1"/>
</dbReference>
<gene>
    <name evidence="2" type="ORF">KAJ83_05235</name>
</gene>
<dbReference type="InterPro" id="IPR011037">
    <property type="entry name" value="Pyrv_Knase-like_insert_dom_sf"/>
</dbReference>
<evidence type="ECO:0000313" key="2">
    <source>
        <dbReference type="EMBL" id="MBP5856400.1"/>
    </source>
</evidence>
<proteinExistence type="predicted"/>
<dbReference type="PROSITE" id="PS51340">
    <property type="entry name" value="MOSC"/>
    <property type="match status" value="1"/>
</dbReference>
<name>A0A8J7RXK2_9PROT</name>
<sequence>MRVDDICRYPVKGLSADHVSEVALAVGRALPNDRRWAIAHAASKIDPAAPEWARKQEFLMLAKDEKLGQLGISFEDETNTLTITRKGKQVSRGRLDDVTGRMLLQTFLSGFLPEGPRGNPRIVEAPADQQFTDVPDPWVSLINLASVRDIERVARAPVDPLRFRGNFYIDGAPAWTESGWVGKVIEIGEAALEVVEPIERCAATNVDPATGAVDMNLPLTLRKGFGHIECGVYARVVRGGRIAKGDSARIA</sequence>
<dbReference type="RefSeq" id="WP_210680978.1">
    <property type="nucleotide sequence ID" value="NZ_JAGMWN010000002.1"/>
</dbReference>
<reference evidence="2" key="1">
    <citation type="submission" date="2021-04" db="EMBL/GenBank/DDBJ databases">
        <authorList>
            <person name="Zhang D.-C."/>
        </authorList>
    </citation>
    <scope>NUCLEOTIDE SEQUENCE</scope>
    <source>
        <strain evidence="2">CGMCC 1.15697</strain>
    </source>
</reference>
<dbReference type="EMBL" id="JAGMWN010000002">
    <property type="protein sequence ID" value="MBP5856400.1"/>
    <property type="molecule type" value="Genomic_DNA"/>
</dbReference>
<evidence type="ECO:0000313" key="3">
    <source>
        <dbReference type="Proteomes" id="UP000672602"/>
    </source>
</evidence>
<dbReference type="GO" id="GO:0030151">
    <property type="term" value="F:molybdenum ion binding"/>
    <property type="evidence" value="ECO:0007669"/>
    <property type="project" value="InterPro"/>
</dbReference>
<dbReference type="Proteomes" id="UP000672602">
    <property type="component" value="Unassembled WGS sequence"/>
</dbReference>
<protein>
    <submittedName>
        <fullName evidence="2">MOSC domain-containing protein</fullName>
    </submittedName>
</protein>
<dbReference type="InterPro" id="IPR005302">
    <property type="entry name" value="MoCF_Sase_C"/>
</dbReference>
<accession>A0A8J7RXK2</accession>
<dbReference type="GO" id="GO:0030170">
    <property type="term" value="F:pyridoxal phosphate binding"/>
    <property type="evidence" value="ECO:0007669"/>
    <property type="project" value="InterPro"/>
</dbReference>
<dbReference type="GO" id="GO:0003824">
    <property type="term" value="F:catalytic activity"/>
    <property type="evidence" value="ECO:0007669"/>
    <property type="project" value="InterPro"/>
</dbReference>
<keyword evidence="3" id="KW-1185">Reference proteome</keyword>
<feature type="domain" description="MOSC" evidence="1">
    <location>
        <begin position="96"/>
        <end position="251"/>
    </location>
</feature>
<organism evidence="2 3">
    <name type="scientific">Marivibrio halodurans</name>
    <dbReference type="NCBI Taxonomy" id="2039722"/>
    <lineage>
        <taxon>Bacteria</taxon>
        <taxon>Pseudomonadati</taxon>
        <taxon>Pseudomonadota</taxon>
        <taxon>Alphaproteobacteria</taxon>
        <taxon>Rhodospirillales</taxon>
        <taxon>Rhodospirillaceae</taxon>
        <taxon>Marivibrio</taxon>
    </lineage>
</organism>
<dbReference type="Pfam" id="PF03473">
    <property type="entry name" value="MOSC"/>
    <property type="match status" value="1"/>
</dbReference>
<comment type="caution">
    <text evidence="2">The sequence shown here is derived from an EMBL/GenBank/DDBJ whole genome shotgun (WGS) entry which is preliminary data.</text>
</comment>
<dbReference type="AlphaFoldDB" id="A0A8J7RXK2"/>
<evidence type="ECO:0000259" key="1">
    <source>
        <dbReference type="PROSITE" id="PS51340"/>
    </source>
</evidence>